<protein>
    <submittedName>
        <fullName evidence="6">Iron-sulfur cluster repair di-iron protein</fullName>
    </submittedName>
</protein>
<dbReference type="PANTHER" id="PTHR36438:SF1">
    <property type="entry name" value="IRON-SULFUR CLUSTER REPAIR PROTEIN YTFE"/>
    <property type="match status" value="1"/>
</dbReference>
<evidence type="ECO:0000256" key="3">
    <source>
        <dbReference type="ARBA" id="ARBA00022723"/>
    </source>
</evidence>
<dbReference type="AlphaFoldDB" id="A0A932AB88"/>
<dbReference type="PANTHER" id="PTHR36438">
    <property type="entry name" value="IRON-SULFUR CLUSTER REPAIR PROTEIN YTFE"/>
    <property type="match status" value="1"/>
</dbReference>
<gene>
    <name evidence="6" type="primary">ric</name>
    <name evidence="6" type="ORF">HYX28_09785</name>
</gene>
<reference evidence="6" key="1">
    <citation type="submission" date="2020-07" db="EMBL/GenBank/DDBJ databases">
        <title>Huge and variable diversity of episymbiotic CPR bacteria and DPANN archaea in groundwater ecosystems.</title>
        <authorList>
            <person name="He C.Y."/>
            <person name="Keren R."/>
            <person name="Whittaker M."/>
            <person name="Farag I.F."/>
            <person name="Doudna J."/>
            <person name="Cate J.H.D."/>
            <person name="Banfield J.F."/>
        </authorList>
    </citation>
    <scope>NUCLEOTIDE SEQUENCE</scope>
    <source>
        <strain evidence="6">NC_groundwater_580_Pr5_B-0.1um_64_19</strain>
    </source>
</reference>
<evidence type="ECO:0000259" key="5">
    <source>
        <dbReference type="Pfam" id="PF01814"/>
    </source>
</evidence>
<dbReference type="InterPro" id="IPR019903">
    <property type="entry name" value="RIC_family"/>
</dbReference>
<dbReference type="GO" id="GO:0046872">
    <property type="term" value="F:metal ion binding"/>
    <property type="evidence" value="ECO:0007669"/>
    <property type="project" value="UniProtKB-KW"/>
</dbReference>
<evidence type="ECO:0000313" key="7">
    <source>
        <dbReference type="Proteomes" id="UP000779809"/>
    </source>
</evidence>
<dbReference type="GO" id="GO:0005737">
    <property type="term" value="C:cytoplasm"/>
    <property type="evidence" value="ECO:0007669"/>
    <property type="project" value="UniProtKB-SubCell"/>
</dbReference>
<dbReference type="InterPro" id="IPR038062">
    <property type="entry name" value="ScdA-like_N_sf"/>
</dbReference>
<evidence type="ECO:0000256" key="4">
    <source>
        <dbReference type="ARBA" id="ARBA00023004"/>
    </source>
</evidence>
<sequence length="238" mass="26513">MSITTEKTVGQMVAENPEAARIFEQAGIDYCCGGQRGLEEACSQAKMSFAEVAALLEQAAAKRSASDRDWLRASQAELVEHIVSKHHGYVRQELPRLTALIAKVKSVHGQNHPELAPIERHFSDVSNEMTMHMMKEENILFPYIVEMEEAVQGNGPRPISMFGTVQNPVRMMMMEHDSAGANLKAMRELSGDYTPPADGCTSYRVMCEALAAFEADLHQHIHLENNILFPRAIEMEQG</sequence>
<accession>A0A932AB88</accession>
<evidence type="ECO:0000256" key="2">
    <source>
        <dbReference type="ARBA" id="ARBA00022490"/>
    </source>
</evidence>
<keyword evidence="4" id="KW-0408">Iron</keyword>
<organism evidence="6 7">
    <name type="scientific">Candidatus Korobacter versatilis</name>
    <dbReference type="NCBI Taxonomy" id="658062"/>
    <lineage>
        <taxon>Bacteria</taxon>
        <taxon>Pseudomonadati</taxon>
        <taxon>Acidobacteriota</taxon>
        <taxon>Terriglobia</taxon>
        <taxon>Terriglobales</taxon>
        <taxon>Candidatus Korobacteraceae</taxon>
        <taxon>Candidatus Korobacter</taxon>
    </lineage>
</organism>
<name>A0A932AB88_9BACT</name>
<dbReference type="Pfam" id="PF04405">
    <property type="entry name" value="ScdA_N"/>
    <property type="match status" value="1"/>
</dbReference>
<evidence type="ECO:0000313" key="6">
    <source>
        <dbReference type="EMBL" id="MBI2679059.1"/>
    </source>
</evidence>
<comment type="subcellular location">
    <subcellularLocation>
        <location evidence="1">Cytoplasm</location>
    </subcellularLocation>
</comment>
<dbReference type="EMBL" id="JACPNR010000011">
    <property type="protein sequence ID" value="MBI2679059.1"/>
    <property type="molecule type" value="Genomic_DNA"/>
</dbReference>
<comment type="caution">
    <text evidence="6">The sequence shown here is derived from an EMBL/GenBank/DDBJ whole genome shotgun (WGS) entry which is preliminary data.</text>
</comment>
<dbReference type="Gene3D" id="1.20.120.520">
    <property type="entry name" value="nmb1532 protein domain like"/>
    <property type="match status" value="1"/>
</dbReference>
<dbReference type="Pfam" id="PF01814">
    <property type="entry name" value="Hemerythrin"/>
    <property type="match status" value="1"/>
</dbReference>
<keyword evidence="2" id="KW-0963">Cytoplasm</keyword>
<evidence type="ECO:0000256" key="1">
    <source>
        <dbReference type="ARBA" id="ARBA00004496"/>
    </source>
</evidence>
<dbReference type="InterPro" id="IPR012312">
    <property type="entry name" value="Hemerythrin-like"/>
</dbReference>
<dbReference type="NCBIfam" id="TIGR03652">
    <property type="entry name" value="FeS_repair_RIC"/>
    <property type="match status" value="1"/>
</dbReference>
<feature type="domain" description="Hemerythrin-like" evidence="5">
    <location>
        <begin position="81"/>
        <end position="232"/>
    </location>
</feature>
<proteinExistence type="predicted"/>
<keyword evidence="3" id="KW-0479">Metal-binding</keyword>
<dbReference type="Proteomes" id="UP000779809">
    <property type="component" value="Unassembled WGS sequence"/>
</dbReference>
<dbReference type="Gene3D" id="1.10.3910.10">
    <property type="entry name" value="SP0561-like"/>
    <property type="match status" value="1"/>
</dbReference>